<evidence type="ECO:0000313" key="9">
    <source>
        <dbReference type="EMBL" id="OGG94891.1"/>
    </source>
</evidence>
<evidence type="ECO:0000256" key="1">
    <source>
        <dbReference type="ARBA" id="ARBA00004141"/>
    </source>
</evidence>
<dbReference type="EMBL" id="MFNE01000032">
    <property type="protein sequence ID" value="OGG94891.1"/>
    <property type="molecule type" value="Genomic_DNA"/>
</dbReference>
<proteinExistence type="predicted"/>
<dbReference type="AlphaFoldDB" id="A0A1F6G9W1"/>
<feature type="transmembrane region" description="Helical" evidence="7">
    <location>
        <begin position="46"/>
        <end position="65"/>
    </location>
</feature>
<feature type="domain" description="Ferric oxidoreductase" evidence="8">
    <location>
        <begin position="58"/>
        <end position="154"/>
    </location>
</feature>
<dbReference type="GO" id="GO:0016679">
    <property type="term" value="F:oxidoreductase activity, acting on diphenols and related substances as donors"/>
    <property type="evidence" value="ECO:0007669"/>
    <property type="project" value="TreeGrafter"/>
</dbReference>
<dbReference type="PANTHER" id="PTHR36964:SF1">
    <property type="entry name" value="PROTEIN-METHIONINE-SULFOXIDE REDUCTASE HEME-BINDING SUBUNIT MSRQ"/>
    <property type="match status" value="1"/>
</dbReference>
<keyword evidence="3 7" id="KW-0812">Transmembrane</keyword>
<evidence type="ECO:0000259" key="8">
    <source>
        <dbReference type="Pfam" id="PF01794"/>
    </source>
</evidence>
<accession>A0A1F6G9W1</accession>
<evidence type="ECO:0000256" key="4">
    <source>
        <dbReference type="ARBA" id="ARBA00022989"/>
    </source>
</evidence>
<keyword evidence="6 7" id="KW-0472">Membrane</keyword>
<comment type="subcellular location">
    <subcellularLocation>
        <location evidence="1">Membrane</location>
        <topology evidence="1">Multi-pass membrane protein</topology>
    </subcellularLocation>
</comment>
<comment type="caution">
    <text evidence="9">The sequence shown here is derived from an EMBL/GenBank/DDBJ whole genome shotgun (WGS) entry which is preliminary data.</text>
</comment>
<name>A0A1F6G9W1_9PROT</name>
<dbReference type="InterPro" id="IPR013130">
    <property type="entry name" value="Fe3_Rdtase_TM_dom"/>
</dbReference>
<dbReference type="InterPro" id="IPR022837">
    <property type="entry name" value="MsrQ-like"/>
</dbReference>
<evidence type="ECO:0000256" key="7">
    <source>
        <dbReference type="SAM" id="Phobius"/>
    </source>
</evidence>
<keyword evidence="4 7" id="KW-1133">Transmembrane helix</keyword>
<organism evidence="9 10">
    <name type="scientific">Candidatus Lambdaproteobacteria bacterium RIFOXYD2_FULL_50_16</name>
    <dbReference type="NCBI Taxonomy" id="1817772"/>
    <lineage>
        <taxon>Bacteria</taxon>
        <taxon>Pseudomonadati</taxon>
        <taxon>Pseudomonadota</taxon>
        <taxon>Candidatus Lambdaproteobacteria</taxon>
    </lineage>
</organism>
<keyword evidence="2" id="KW-0813">Transport</keyword>
<gene>
    <name evidence="9" type="ORF">A2527_05145</name>
</gene>
<dbReference type="Pfam" id="PF01794">
    <property type="entry name" value="Ferric_reduct"/>
    <property type="match status" value="1"/>
</dbReference>
<feature type="transmembrane region" description="Helical" evidence="7">
    <location>
        <begin position="115"/>
        <end position="133"/>
    </location>
</feature>
<protein>
    <recommendedName>
        <fullName evidence="8">Ferric oxidoreductase domain-containing protein</fullName>
    </recommendedName>
</protein>
<dbReference type="STRING" id="1817772.A2527_05145"/>
<evidence type="ECO:0000256" key="5">
    <source>
        <dbReference type="ARBA" id="ARBA00023004"/>
    </source>
</evidence>
<dbReference type="GO" id="GO:0010181">
    <property type="term" value="F:FMN binding"/>
    <property type="evidence" value="ECO:0007669"/>
    <property type="project" value="TreeGrafter"/>
</dbReference>
<evidence type="ECO:0000313" key="10">
    <source>
        <dbReference type="Proteomes" id="UP000178449"/>
    </source>
</evidence>
<dbReference type="GO" id="GO:0020037">
    <property type="term" value="F:heme binding"/>
    <property type="evidence" value="ECO:0007669"/>
    <property type="project" value="TreeGrafter"/>
</dbReference>
<reference evidence="9 10" key="1">
    <citation type="journal article" date="2016" name="Nat. Commun.">
        <title>Thousands of microbial genomes shed light on interconnected biogeochemical processes in an aquifer system.</title>
        <authorList>
            <person name="Anantharaman K."/>
            <person name="Brown C.T."/>
            <person name="Hug L.A."/>
            <person name="Sharon I."/>
            <person name="Castelle C.J."/>
            <person name="Probst A.J."/>
            <person name="Thomas B.C."/>
            <person name="Singh A."/>
            <person name="Wilkins M.J."/>
            <person name="Karaoz U."/>
            <person name="Brodie E.L."/>
            <person name="Williams K.H."/>
            <person name="Hubbard S.S."/>
            <person name="Banfield J.F."/>
        </authorList>
    </citation>
    <scope>NUCLEOTIDE SEQUENCE [LARGE SCALE GENOMIC DNA]</scope>
</reference>
<sequence length="199" mass="22961">MKNALAIYGLNLALVLPFGFIASEIALGHLGANPVERLLHLSGQAGLWLIFGLTCLPRLAILFNWDWLKTWSKKRRRIGLSLFFYACLHLGIFFLDQLTELEKLPKNLVRPFTLSGLVAWVIFLVLALTSSSWAQHKLKKNWNRLHRLVWLALPLIWVHLTLKEEGDPWRASFWLFPPIMLWLALRYKTRPAGDRAVVD</sequence>
<keyword evidence="5" id="KW-0408">Iron</keyword>
<feature type="transmembrane region" description="Helical" evidence="7">
    <location>
        <begin position="77"/>
        <end position="95"/>
    </location>
</feature>
<dbReference type="GO" id="GO:0005886">
    <property type="term" value="C:plasma membrane"/>
    <property type="evidence" value="ECO:0007669"/>
    <property type="project" value="TreeGrafter"/>
</dbReference>
<evidence type="ECO:0000256" key="2">
    <source>
        <dbReference type="ARBA" id="ARBA00022448"/>
    </source>
</evidence>
<dbReference type="Proteomes" id="UP000178449">
    <property type="component" value="Unassembled WGS sequence"/>
</dbReference>
<dbReference type="PANTHER" id="PTHR36964">
    <property type="entry name" value="PROTEIN-METHIONINE-SULFOXIDE REDUCTASE HEME-BINDING SUBUNIT MSRQ"/>
    <property type="match status" value="1"/>
</dbReference>
<evidence type="ECO:0000256" key="6">
    <source>
        <dbReference type="ARBA" id="ARBA00023136"/>
    </source>
</evidence>
<evidence type="ECO:0000256" key="3">
    <source>
        <dbReference type="ARBA" id="ARBA00022692"/>
    </source>
</evidence>